<evidence type="ECO:0000256" key="2">
    <source>
        <dbReference type="SAM" id="Phobius"/>
    </source>
</evidence>
<evidence type="ECO:0000256" key="1">
    <source>
        <dbReference type="SAM" id="MobiDB-lite"/>
    </source>
</evidence>
<gene>
    <name evidence="3" type="ORF">KGD84_10230</name>
</gene>
<dbReference type="InterPro" id="IPR007436">
    <property type="entry name" value="DUF485"/>
</dbReference>
<evidence type="ECO:0000313" key="3">
    <source>
        <dbReference type="EMBL" id="QUX25878.1"/>
    </source>
</evidence>
<feature type="compositionally biased region" description="Basic and acidic residues" evidence="1">
    <location>
        <begin position="1"/>
        <end position="10"/>
    </location>
</feature>
<dbReference type="Proteomes" id="UP000676079">
    <property type="component" value="Chromosome"/>
</dbReference>
<feature type="region of interest" description="Disordered" evidence="1">
    <location>
        <begin position="1"/>
        <end position="24"/>
    </location>
</feature>
<dbReference type="InterPro" id="IPR036259">
    <property type="entry name" value="MFS_trans_sf"/>
</dbReference>
<dbReference type="PANTHER" id="PTHR38441:SF1">
    <property type="entry name" value="MEMBRANE PROTEIN"/>
    <property type="match status" value="1"/>
</dbReference>
<feature type="transmembrane region" description="Helical" evidence="2">
    <location>
        <begin position="58"/>
        <end position="79"/>
    </location>
</feature>
<organism evidence="3 4">
    <name type="scientific">Nocardiopsis changdeensis</name>
    <dbReference type="NCBI Taxonomy" id="2831969"/>
    <lineage>
        <taxon>Bacteria</taxon>
        <taxon>Bacillati</taxon>
        <taxon>Actinomycetota</taxon>
        <taxon>Actinomycetes</taxon>
        <taxon>Streptosporangiales</taxon>
        <taxon>Nocardiopsidaceae</taxon>
        <taxon>Nocardiopsis</taxon>
    </lineage>
</organism>
<feature type="transmembrane region" description="Helical" evidence="2">
    <location>
        <begin position="91"/>
        <end position="112"/>
    </location>
</feature>
<evidence type="ECO:0000313" key="4">
    <source>
        <dbReference type="Proteomes" id="UP000676079"/>
    </source>
</evidence>
<name>A0ABX8BVC1_9ACTN</name>
<dbReference type="PANTHER" id="PTHR38441">
    <property type="entry name" value="INTEGRAL MEMBRANE PROTEIN-RELATED"/>
    <property type="match status" value="1"/>
</dbReference>
<sequence>MEGVYRRRVPDPGGELHAPPGRSAAARRRAQADIAHACERMSVDPGFVRLRRRFAIQAGLLVAAFLGSYMSYLLLSAYARDFMSIRIAESVNVALVMGIGQFLLTFVLAWAFGRFSERAIDPLAAQVRDRAAGGARPHPAARDGADGAAVRP</sequence>
<dbReference type="EMBL" id="CP074133">
    <property type="protein sequence ID" value="QUX25878.1"/>
    <property type="molecule type" value="Genomic_DNA"/>
</dbReference>
<proteinExistence type="predicted"/>
<protein>
    <submittedName>
        <fullName evidence="3">DUF485 domain-containing protein</fullName>
    </submittedName>
</protein>
<keyword evidence="2" id="KW-1133">Transmembrane helix</keyword>
<keyword evidence="4" id="KW-1185">Reference proteome</keyword>
<keyword evidence="2" id="KW-0812">Transmembrane</keyword>
<accession>A0ABX8BVC1</accession>
<dbReference type="Pfam" id="PF04341">
    <property type="entry name" value="DUF485"/>
    <property type="match status" value="1"/>
</dbReference>
<keyword evidence="2" id="KW-0472">Membrane</keyword>
<feature type="region of interest" description="Disordered" evidence="1">
    <location>
        <begin position="131"/>
        <end position="152"/>
    </location>
</feature>
<dbReference type="SUPFAM" id="SSF103473">
    <property type="entry name" value="MFS general substrate transporter"/>
    <property type="match status" value="1"/>
</dbReference>
<reference evidence="3 4" key="1">
    <citation type="submission" date="2021-05" db="EMBL/GenBank/DDBJ databases">
        <title>Direct Submission.</title>
        <authorList>
            <person name="Li K."/>
            <person name="Gao J."/>
        </authorList>
    </citation>
    <scope>NUCLEOTIDE SEQUENCE [LARGE SCALE GENOMIC DNA]</scope>
    <source>
        <strain evidence="3 4">Mg02</strain>
    </source>
</reference>